<keyword evidence="3" id="KW-1185">Reference proteome</keyword>
<dbReference type="EMBL" id="ML976790">
    <property type="protein sequence ID" value="KAF1964393.1"/>
    <property type="molecule type" value="Genomic_DNA"/>
</dbReference>
<accession>A0A6A5UGR3</accession>
<dbReference type="AlphaFoldDB" id="A0A6A5UGR3"/>
<dbReference type="Proteomes" id="UP000800036">
    <property type="component" value="Unassembled WGS sequence"/>
</dbReference>
<gene>
    <name evidence="2" type="ORF">BU23DRAFT_604836</name>
</gene>
<sequence>MSDFDESNMPQTAEAAVKPADTNLEAMDVDIETSALDGTQSSQVEDNSHSNDAATIRATSPRFGRAYRATAAKDLPPMYGLTDAQFKVLDSKIKDGAGDLLGKNTYGKKLDENDTNLVFLKAMLQDVKNDYLLKLPNYTPPKKLNDLLWQRWLILNHWKKSNSLRDYGKAKKTTKISASVKEILKLENRMYAIHSNIEYNEDTRSRLASDAYSNGPTRDQQKRLLKKGQHMVQDLQEYSKFQEMVMEMEGKLSADDRDRLREERERRE</sequence>
<protein>
    <submittedName>
        <fullName evidence="2">Uncharacterized protein</fullName>
    </submittedName>
</protein>
<organism evidence="2 3">
    <name type="scientific">Bimuria novae-zelandiae CBS 107.79</name>
    <dbReference type="NCBI Taxonomy" id="1447943"/>
    <lineage>
        <taxon>Eukaryota</taxon>
        <taxon>Fungi</taxon>
        <taxon>Dikarya</taxon>
        <taxon>Ascomycota</taxon>
        <taxon>Pezizomycotina</taxon>
        <taxon>Dothideomycetes</taxon>
        <taxon>Pleosporomycetidae</taxon>
        <taxon>Pleosporales</taxon>
        <taxon>Massarineae</taxon>
        <taxon>Didymosphaeriaceae</taxon>
        <taxon>Bimuria</taxon>
    </lineage>
</organism>
<reference evidence="2" key="1">
    <citation type="journal article" date="2020" name="Stud. Mycol.">
        <title>101 Dothideomycetes genomes: a test case for predicting lifestyles and emergence of pathogens.</title>
        <authorList>
            <person name="Haridas S."/>
            <person name="Albert R."/>
            <person name="Binder M."/>
            <person name="Bloem J."/>
            <person name="Labutti K."/>
            <person name="Salamov A."/>
            <person name="Andreopoulos B."/>
            <person name="Baker S."/>
            <person name="Barry K."/>
            <person name="Bills G."/>
            <person name="Bluhm B."/>
            <person name="Cannon C."/>
            <person name="Castanera R."/>
            <person name="Culley D."/>
            <person name="Daum C."/>
            <person name="Ezra D."/>
            <person name="Gonzalez J."/>
            <person name="Henrissat B."/>
            <person name="Kuo A."/>
            <person name="Liang C."/>
            <person name="Lipzen A."/>
            <person name="Lutzoni F."/>
            <person name="Magnuson J."/>
            <person name="Mondo S."/>
            <person name="Nolan M."/>
            <person name="Ohm R."/>
            <person name="Pangilinan J."/>
            <person name="Park H.-J."/>
            <person name="Ramirez L."/>
            <person name="Alfaro M."/>
            <person name="Sun H."/>
            <person name="Tritt A."/>
            <person name="Yoshinaga Y."/>
            <person name="Zwiers L.-H."/>
            <person name="Turgeon B."/>
            <person name="Goodwin S."/>
            <person name="Spatafora J."/>
            <person name="Crous P."/>
            <person name="Grigoriev I."/>
        </authorList>
    </citation>
    <scope>NUCLEOTIDE SEQUENCE</scope>
    <source>
        <strain evidence="2">CBS 107.79</strain>
    </source>
</reference>
<name>A0A6A5UGR3_9PLEO</name>
<evidence type="ECO:0000256" key="1">
    <source>
        <dbReference type="SAM" id="MobiDB-lite"/>
    </source>
</evidence>
<proteinExistence type="predicted"/>
<feature type="region of interest" description="Disordered" evidence="1">
    <location>
        <begin position="1"/>
        <end position="23"/>
    </location>
</feature>
<evidence type="ECO:0000313" key="3">
    <source>
        <dbReference type="Proteomes" id="UP000800036"/>
    </source>
</evidence>
<feature type="region of interest" description="Disordered" evidence="1">
    <location>
        <begin position="249"/>
        <end position="268"/>
    </location>
</feature>
<evidence type="ECO:0000313" key="2">
    <source>
        <dbReference type="EMBL" id="KAF1964393.1"/>
    </source>
</evidence>